<dbReference type="PANTHER" id="PTHR47036">
    <property type="entry name" value="COBALT-FACTOR III C(17)-METHYLTRANSFERASE-RELATED"/>
    <property type="match status" value="1"/>
</dbReference>
<dbReference type="SUPFAM" id="SSF159672">
    <property type="entry name" value="CbiG N-terminal domain-like"/>
    <property type="match status" value="1"/>
</dbReference>
<dbReference type="eggNOG" id="COG1010">
    <property type="taxonomic scope" value="Bacteria"/>
</dbReference>
<evidence type="ECO:0000256" key="4">
    <source>
        <dbReference type="ARBA" id="ARBA00022679"/>
    </source>
</evidence>
<organism evidence="9">
    <name type="scientific">Burkholderia sp. (strain CCGE1003)</name>
    <dbReference type="NCBI Taxonomy" id="640512"/>
    <lineage>
        <taxon>Bacteria</taxon>
        <taxon>Pseudomonadati</taxon>
        <taxon>Pseudomonadota</taxon>
        <taxon>Betaproteobacteria</taxon>
        <taxon>Burkholderiales</taxon>
        <taxon>Burkholderiaceae</taxon>
        <taxon>Burkholderia</taxon>
    </lineage>
</organism>
<dbReference type="STRING" id="640512.BC1003_3742"/>
<feature type="domain" description="Tetrapyrrole methylase" evidence="7">
    <location>
        <begin position="393"/>
        <end position="604"/>
    </location>
</feature>
<dbReference type="AlphaFoldDB" id="E1TIX2"/>
<accession>E1TIX2</accession>
<dbReference type="GO" id="GO:0009236">
    <property type="term" value="P:cobalamin biosynthetic process"/>
    <property type="evidence" value="ECO:0007669"/>
    <property type="project" value="UniProtKB-UniPathway"/>
</dbReference>
<dbReference type="GO" id="GO:0030789">
    <property type="term" value="F:precorrin-3B C17-methyltransferase activity"/>
    <property type="evidence" value="ECO:0007669"/>
    <property type="project" value="UniProtKB-EC"/>
</dbReference>
<dbReference type="InterPro" id="IPR051810">
    <property type="entry name" value="Precorrin_MeTrfase"/>
</dbReference>
<evidence type="ECO:0000256" key="2">
    <source>
        <dbReference type="ARBA" id="ARBA00022573"/>
    </source>
</evidence>
<dbReference type="SUPFAM" id="SSF53790">
    <property type="entry name" value="Tetrapyrrole methylase"/>
    <property type="match status" value="1"/>
</dbReference>
<dbReference type="KEGG" id="bgf:BC1003_3742"/>
<proteinExistence type="predicted"/>
<keyword evidence="5" id="KW-0949">S-adenosyl-L-methionine</keyword>
<dbReference type="InterPro" id="IPR014776">
    <property type="entry name" value="4pyrrole_Mease_sub2"/>
</dbReference>
<dbReference type="EMBL" id="CP002218">
    <property type="protein sequence ID" value="ADN59682.1"/>
    <property type="molecule type" value="Genomic_DNA"/>
</dbReference>
<feature type="domain" description="Cobalamin synthesis G N-terminal" evidence="8">
    <location>
        <begin position="51"/>
        <end position="129"/>
    </location>
</feature>
<dbReference type="NCBIfam" id="TIGR01466">
    <property type="entry name" value="cobJ_cbiH"/>
    <property type="match status" value="1"/>
</dbReference>
<gene>
    <name evidence="9" type="ordered locus">BC1003_3742</name>
</gene>
<evidence type="ECO:0000256" key="1">
    <source>
        <dbReference type="ARBA" id="ARBA00004953"/>
    </source>
</evidence>
<protein>
    <submittedName>
        <fullName evidence="9">Precorrin-3B C17-methyltransferase</fullName>
        <ecNumber evidence="9">2.1.1.131</ecNumber>
    </submittedName>
</protein>
<dbReference type="InterPro" id="IPR021744">
    <property type="entry name" value="CbiG_N"/>
</dbReference>
<feature type="region of interest" description="Disordered" evidence="6">
    <location>
        <begin position="288"/>
        <end position="346"/>
    </location>
</feature>
<feature type="compositionally biased region" description="Basic and acidic residues" evidence="6">
    <location>
        <begin position="288"/>
        <end position="300"/>
    </location>
</feature>
<dbReference type="Gene3D" id="3.30.950.10">
    <property type="entry name" value="Methyltransferase, Cobalt-precorrin-4 Transmethylase, Domain 2"/>
    <property type="match status" value="1"/>
</dbReference>
<name>E1TIX2_BURSG</name>
<feature type="compositionally biased region" description="Low complexity" evidence="6">
    <location>
        <begin position="310"/>
        <end position="336"/>
    </location>
</feature>
<keyword evidence="3 9" id="KW-0489">Methyltransferase</keyword>
<evidence type="ECO:0000256" key="6">
    <source>
        <dbReference type="SAM" id="MobiDB-lite"/>
    </source>
</evidence>
<dbReference type="EC" id="2.1.1.131" evidence="9"/>
<dbReference type="OrthoDB" id="9772960at2"/>
<evidence type="ECO:0000313" key="9">
    <source>
        <dbReference type="EMBL" id="ADN59682.1"/>
    </source>
</evidence>
<dbReference type="HOGENOM" id="CLU_009721_3_0_4"/>
<dbReference type="eggNOG" id="COG2073">
    <property type="taxonomic scope" value="Bacteria"/>
</dbReference>
<keyword evidence="2" id="KW-0169">Cobalamin biosynthesis</keyword>
<evidence type="ECO:0000256" key="5">
    <source>
        <dbReference type="ARBA" id="ARBA00022691"/>
    </source>
</evidence>
<dbReference type="InterPro" id="IPR038029">
    <property type="entry name" value="GbiG_N_sf"/>
</dbReference>
<dbReference type="Gene3D" id="3.40.1010.10">
    <property type="entry name" value="Cobalt-precorrin-4 Transmethylase, Domain 1"/>
    <property type="match status" value="1"/>
</dbReference>
<evidence type="ECO:0000259" key="8">
    <source>
        <dbReference type="Pfam" id="PF11760"/>
    </source>
</evidence>
<dbReference type="InterPro" id="IPR000878">
    <property type="entry name" value="4pyrrol_Mease"/>
</dbReference>
<reference evidence="9" key="1">
    <citation type="submission" date="2010-09" db="EMBL/GenBank/DDBJ databases">
        <title>Complete sequence of chromosome2 of Burkholderia sp. CCGE1003.</title>
        <authorList>
            <consortium name="US DOE Joint Genome Institute"/>
            <person name="Lucas S."/>
            <person name="Copeland A."/>
            <person name="Lapidus A."/>
            <person name="Cheng J.-F."/>
            <person name="Bruce D."/>
            <person name="Goodwin L."/>
            <person name="Pitluck S."/>
            <person name="Daligault H."/>
            <person name="Davenport K."/>
            <person name="Detter J.C."/>
            <person name="Han C."/>
            <person name="Tapia R."/>
            <person name="Land M."/>
            <person name="Hauser L."/>
            <person name="Jeffries C."/>
            <person name="Kyrpides N."/>
            <person name="Ivanova N."/>
            <person name="Ovchinnikova G."/>
            <person name="Martinez-Romero E."/>
            <person name="Rogel M.A."/>
            <person name="Auchtung J."/>
            <person name="Tiedje J.M."/>
            <person name="Woyke T."/>
        </authorList>
    </citation>
    <scope>NUCLEOTIDE SEQUENCE</scope>
    <source>
        <strain evidence="9">CCGE1003</strain>
    </source>
</reference>
<dbReference type="PANTHER" id="PTHR47036:SF1">
    <property type="entry name" value="COBALT-FACTOR III C(17)-METHYLTRANSFERASE-RELATED"/>
    <property type="match status" value="1"/>
</dbReference>
<dbReference type="InterPro" id="IPR035996">
    <property type="entry name" value="4pyrrol_Methylase_sf"/>
</dbReference>
<evidence type="ECO:0000259" key="7">
    <source>
        <dbReference type="Pfam" id="PF00590"/>
    </source>
</evidence>
<dbReference type="Pfam" id="PF11760">
    <property type="entry name" value="CbiG_N"/>
    <property type="match status" value="1"/>
</dbReference>
<sequence length="639" mass="67352">MTPPAVVILGAGALATARRIQALYPGSQVHALRERVQAEMVDVVYSELGAHLRELYARGTPIVALCAAGIVIRCVAPLLSNKGAEPPVLAVAEDGSAVVPLLGGLAGVNVMAREIAAALAVAPAITTSGELRFGTCVLNPPPGYALADIGQGKRFVSDLLAGASTRIEGDAPWLDDAQLPRSAGARLAIRITPHAWDGREDELVIHPRSVVAAVILQTGEACSASSIADRVRASLDAHGLATLSLAALLAAPEEMTNAALADAAASLGVPLRFAGRFAGRLAESRAESEVASQAERRAEAPAESGAQSRAQSQAEGRAESEAQSQAEEAESRAAQAHMEHSSSPTSLLQAALRIPYETLPGEHGKHDTHDKGIALALSPLAIDPDTIGRARGRLTVIGLGPGSAELMVPAARRALDEATDILGYETYVKMAGPLRADQRVHGTDNREEMQRARHAFELASEGRSVVMVSSGDPGVFAMAAAVLEALDTSGDPAWAAVDLRILPGVSAAMATAAQAGAPLGHDFCMLSLSDNLKPWSIIEQRLRHAAQADLVMAFYNPISRARPWQLDKALDIVREYRAPTTQVVLGRDIGRPGATLRTLTLAELRSTDVDMRTMVIVGSSTTRQFTKGAQWVYTPRWYP</sequence>
<dbReference type="GO" id="GO:0032259">
    <property type="term" value="P:methylation"/>
    <property type="evidence" value="ECO:0007669"/>
    <property type="project" value="UniProtKB-KW"/>
</dbReference>
<evidence type="ECO:0000256" key="3">
    <source>
        <dbReference type="ARBA" id="ARBA00022603"/>
    </source>
</evidence>
<dbReference type="InterPro" id="IPR014777">
    <property type="entry name" value="4pyrrole_Mease_sub1"/>
</dbReference>
<dbReference type="Gene3D" id="3.40.50.11220">
    <property type="match status" value="1"/>
</dbReference>
<dbReference type="CDD" id="cd11646">
    <property type="entry name" value="Precorrin_3B_C17_MT"/>
    <property type="match status" value="1"/>
</dbReference>
<dbReference type="InterPro" id="IPR006363">
    <property type="entry name" value="Cbl_synth_CobJ/CibH_dom"/>
</dbReference>
<dbReference type="Pfam" id="PF00590">
    <property type="entry name" value="TP_methylase"/>
    <property type="match status" value="1"/>
</dbReference>
<dbReference type="UniPathway" id="UPA00148"/>
<comment type="pathway">
    <text evidence="1">Cofactor biosynthesis; adenosylcobalamin biosynthesis.</text>
</comment>
<keyword evidence="4 9" id="KW-0808">Transferase</keyword>